<dbReference type="PANTHER" id="PTHR43553">
    <property type="entry name" value="HEAVY METAL TRANSPORTER"/>
    <property type="match status" value="1"/>
</dbReference>
<dbReference type="HOGENOM" id="CLU_000604_86_7_9"/>
<proteinExistence type="inferred from homology"/>
<dbReference type="InterPro" id="IPR017871">
    <property type="entry name" value="ABC_transporter-like_CS"/>
</dbReference>
<comment type="subcellular location">
    <subcellularLocation>
        <location evidence="1">Cell membrane</location>
        <topology evidence="1">Peripheral membrane protein</topology>
    </subcellularLocation>
</comment>
<dbReference type="SMART" id="SM00382">
    <property type="entry name" value="AAA"/>
    <property type="match status" value="2"/>
</dbReference>
<dbReference type="GO" id="GO:0016887">
    <property type="term" value="F:ATP hydrolysis activity"/>
    <property type="evidence" value="ECO:0007669"/>
    <property type="project" value="InterPro"/>
</dbReference>
<dbReference type="InterPro" id="IPR050095">
    <property type="entry name" value="ECF_ABC_transporter_ATP-bd"/>
</dbReference>
<dbReference type="GO" id="GO:0005524">
    <property type="term" value="F:ATP binding"/>
    <property type="evidence" value="ECO:0007669"/>
    <property type="project" value="UniProtKB-KW"/>
</dbReference>
<keyword evidence="9" id="KW-0472">Membrane</keyword>
<dbReference type="PROSITE" id="PS50893">
    <property type="entry name" value="ABC_TRANSPORTER_2"/>
    <property type="match status" value="2"/>
</dbReference>
<dbReference type="CDD" id="cd03225">
    <property type="entry name" value="ABC_cobalt_CbiO_domain1"/>
    <property type="match status" value="1"/>
</dbReference>
<dbReference type="InterPro" id="IPR027417">
    <property type="entry name" value="P-loop_NTPase"/>
</dbReference>
<feature type="domain" description="ABC transporter" evidence="11">
    <location>
        <begin position="282"/>
        <end position="474"/>
    </location>
</feature>
<evidence type="ECO:0000256" key="8">
    <source>
        <dbReference type="ARBA" id="ARBA00022967"/>
    </source>
</evidence>
<comment type="function">
    <text evidence="10">Probably part of an ABC transporter complex. Responsible for energy coupling to the transport system.</text>
</comment>
<evidence type="ECO:0000256" key="10">
    <source>
        <dbReference type="ARBA" id="ARBA00025157"/>
    </source>
</evidence>
<dbReference type="Proteomes" id="UP000003280">
    <property type="component" value="Unassembled WGS sequence"/>
</dbReference>
<accession>E0NJA8</accession>
<reference evidence="12 13" key="1">
    <citation type="submission" date="2010-07" db="EMBL/GenBank/DDBJ databases">
        <authorList>
            <person name="Muzny D."/>
            <person name="Qin X."/>
            <person name="Deng J."/>
            <person name="Jiang H."/>
            <person name="Liu Y."/>
            <person name="Qu J."/>
            <person name="Song X.-Z."/>
            <person name="Zhang L."/>
            <person name="Thornton R."/>
            <person name="Coyle M."/>
            <person name="Francisco L."/>
            <person name="Jackson L."/>
            <person name="Javaid M."/>
            <person name="Korchina V."/>
            <person name="Kovar C."/>
            <person name="Mata R."/>
            <person name="Mathew T."/>
            <person name="Ngo R."/>
            <person name="Nguyen L."/>
            <person name="Nguyen N."/>
            <person name="Okwuonu G."/>
            <person name="Ongeri F."/>
            <person name="Pham C."/>
            <person name="Simmons D."/>
            <person name="Wilczek-Boney K."/>
            <person name="Hale W."/>
            <person name="Jakkamsetti A."/>
            <person name="Pham P."/>
            <person name="Ruth R."/>
            <person name="San Lucas F."/>
            <person name="Warren J."/>
            <person name="Zhang J."/>
            <person name="Zhao Z."/>
            <person name="Zhou C."/>
            <person name="Zhu D."/>
            <person name="Lee S."/>
            <person name="Bess C."/>
            <person name="Blankenburg K."/>
            <person name="Forbes L."/>
            <person name="Fu Q."/>
            <person name="Gubbala S."/>
            <person name="Hirani K."/>
            <person name="Jayaseelan J.C."/>
            <person name="Lara F."/>
            <person name="Munidasa M."/>
            <person name="Palculict T."/>
            <person name="Patil S."/>
            <person name="Pu L.-L."/>
            <person name="Saada N."/>
            <person name="Tang L."/>
            <person name="Weissenberger G."/>
            <person name="Zhu Y."/>
            <person name="Hemphill L."/>
            <person name="Shang Y."/>
            <person name="Youmans B."/>
            <person name="Ayvaz T."/>
            <person name="Ross M."/>
            <person name="Santibanez J."/>
            <person name="Aqrawi P."/>
            <person name="Gross S."/>
            <person name="Joshi V."/>
            <person name="Fowler G."/>
            <person name="Nazareth L."/>
            <person name="Reid J."/>
            <person name="Worley K."/>
            <person name="Petrosino J."/>
            <person name="Highlander S."/>
            <person name="Gibbs R."/>
        </authorList>
    </citation>
    <scope>NUCLEOTIDE SEQUENCE [LARGE SCALE GENOMIC DNA]</scope>
    <source>
        <strain evidence="12 13">ATCC BAA-1640</strain>
    </source>
</reference>
<keyword evidence="4" id="KW-1003">Cell membrane</keyword>
<dbReference type="SUPFAM" id="SSF52540">
    <property type="entry name" value="P-loop containing nucleoside triphosphate hydrolases"/>
    <property type="match status" value="2"/>
</dbReference>
<dbReference type="Gene3D" id="3.40.50.300">
    <property type="entry name" value="P-loop containing nucleotide triphosphate hydrolases"/>
    <property type="match status" value="2"/>
</dbReference>
<dbReference type="GO" id="GO:0042626">
    <property type="term" value="F:ATPase-coupled transmembrane transporter activity"/>
    <property type="evidence" value="ECO:0007669"/>
    <property type="project" value="TreeGrafter"/>
</dbReference>
<evidence type="ECO:0000313" key="12">
    <source>
        <dbReference type="EMBL" id="EFM26227.1"/>
    </source>
</evidence>
<evidence type="ECO:0000256" key="2">
    <source>
        <dbReference type="ARBA" id="ARBA00005417"/>
    </source>
</evidence>
<protein>
    <submittedName>
        <fullName evidence="12">ABC transporter, ATP-binding protein</fullName>
    </submittedName>
</protein>
<evidence type="ECO:0000256" key="9">
    <source>
        <dbReference type="ARBA" id="ARBA00023136"/>
    </source>
</evidence>
<dbReference type="PROSITE" id="PS00211">
    <property type="entry name" value="ABC_TRANSPORTER_1"/>
    <property type="match status" value="1"/>
</dbReference>
<comment type="similarity">
    <text evidence="2">Belongs to the ABC transporter superfamily.</text>
</comment>
<gene>
    <name evidence="12" type="ORF">HMPREF9225_0247</name>
</gene>
<keyword evidence="6" id="KW-0547">Nucleotide-binding</keyword>
<dbReference type="Pfam" id="PF00005">
    <property type="entry name" value="ABC_tran"/>
    <property type="match status" value="2"/>
</dbReference>
<evidence type="ECO:0000256" key="1">
    <source>
        <dbReference type="ARBA" id="ARBA00004202"/>
    </source>
</evidence>
<organism evidence="12 13">
    <name type="scientific">Peptoniphilus duerdenii ATCC BAA-1640</name>
    <dbReference type="NCBI Taxonomy" id="862517"/>
    <lineage>
        <taxon>Bacteria</taxon>
        <taxon>Bacillati</taxon>
        <taxon>Bacillota</taxon>
        <taxon>Tissierellia</taxon>
        <taxon>Tissierellales</taxon>
        <taxon>Peptoniphilaceae</taxon>
        <taxon>Peptoniphilus</taxon>
    </lineage>
</organism>
<dbReference type="eggNOG" id="COG1129">
    <property type="taxonomic scope" value="Bacteria"/>
</dbReference>
<keyword evidence="8" id="KW-1278">Translocase</keyword>
<evidence type="ECO:0000313" key="13">
    <source>
        <dbReference type="Proteomes" id="UP000003280"/>
    </source>
</evidence>
<dbReference type="GO" id="GO:0043190">
    <property type="term" value="C:ATP-binding cassette (ABC) transporter complex"/>
    <property type="evidence" value="ECO:0007669"/>
    <property type="project" value="TreeGrafter"/>
</dbReference>
<dbReference type="AlphaFoldDB" id="E0NJA8"/>
<keyword evidence="13" id="KW-1185">Reference proteome</keyword>
<evidence type="ECO:0000256" key="7">
    <source>
        <dbReference type="ARBA" id="ARBA00022840"/>
    </source>
</evidence>
<feature type="domain" description="ABC transporter" evidence="11">
    <location>
        <begin position="13"/>
        <end position="254"/>
    </location>
</feature>
<comment type="caution">
    <text evidence="12">The sequence shown here is derived from an EMBL/GenBank/DDBJ whole genome shotgun (WGS) entry which is preliminary data.</text>
</comment>
<evidence type="ECO:0000256" key="4">
    <source>
        <dbReference type="ARBA" id="ARBA00022475"/>
    </source>
</evidence>
<dbReference type="InterPro" id="IPR003593">
    <property type="entry name" value="AAA+_ATPase"/>
</dbReference>
<dbReference type="STRING" id="862517.HMPREF9225_0247"/>
<keyword evidence="5" id="KW-0677">Repeat</keyword>
<evidence type="ECO:0000256" key="3">
    <source>
        <dbReference type="ARBA" id="ARBA00022448"/>
    </source>
</evidence>
<evidence type="ECO:0000259" key="11">
    <source>
        <dbReference type="PROSITE" id="PS50893"/>
    </source>
</evidence>
<keyword evidence="3" id="KW-0813">Transport</keyword>
<keyword evidence="7 12" id="KW-0067">ATP-binding</keyword>
<evidence type="ECO:0000256" key="5">
    <source>
        <dbReference type="ARBA" id="ARBA00022737"/>
    </source>
</evidence>
<dbReference type="InterPro" id="IPR003439">
    <property type="entry name" value="ABC_transporter-like_ATP-bd"/>
</dbReference>
<name>E0NJA8_9FIRM</name>
<dbReference type="InterPro" id="IPR015856">
    <property type="entry name" value="ABC_transpr_CbiO/EcfA_su"/>
</dbReference>
<evidence type="ECO:0000256" key="6">
    <source>
        <dbReference type="ARBA" id="ARBA00022741"/>
    </source>
</evidence>
<dbReference type="PANTHER" id="PTHR43553:SF23">
    <property type="entry name" value="ABC TRANSPORTER ATP-BINDING COMPONENT"/>
    <property type="match status" value="1"/>
</dbReference>
<dbReference type="EMBL" id="AEEH01000014">
    <property type="protein sequence ID" value="EFM26227.1"/>
    <property type="molecule type" value="Genomic_DNA"/>
</dbReference>
<sequence length="474" mass="55041">MYNNIIYKDKNMLEFKNFSLSFKEDEGENRILEDINLKFEKGSINVITGRSGCGKSSLIKTINGIIPEVDKAKMEGDLLFDEESILKMDITDRSKFISTVFQNPKNQFYAINSLDEIAFALENRNVSREKIYEKIEYFSKLLNSQDLLGKDLFKLSGGQKQLIAINSVAVMDNEIYIFDEPSASLDRESIEKLTHCLEVLKSLGKIIIIAEHRLYYLKEIMDRLLIIENRKILSYSKDRISEEILEKHRLRTLKDIEKEELTSKSYEVKNLFDHSFDEEKSLVCRDFTCQYEKNPKLFDFSMSFDPGIYFIIGANGIGKSSFIRNLCGLNKKQKGEVFYKNKRIKNHGDYISLVMQDVNYQLFTESVLTEMKIVTDDEKKIEEILKKLELWNRRESHPQKLSGGEKQRLALGLAMASPKEIVVLDEPTSGLCFENMKRLIDILKEMKDEGKTIIVISHDYEFIKNSKENIVEFV</sequence>